<dbReference type="HOGENOM" id="CLU_1328295_0_0_1"/>
<feature type="region of interest" description="Disordered" evidence="1">
    <location>
        <begin position="166"/>
        <end position="207"/>
    </location>
</feature>
<dbReference type="RefSeq" id="XP_001422633.1">
    <property type="nucleotide sequence ID" value="XM_001422596.1"/>
</dbReference>
<feature type="compositionally biased region" description="Low complexity" evidence="1">
    <location>
        <begin position="66"/>
        <end position="89"/>
    </location>
</feature>
<accession>A4SAL6</accession>
<feature type="region of interest" description="Disordered" evidence="1">
    <location>
        <begin position="1"/>
        <end position="128"/>
    </location>
</feature>
<reference evidence="2 3" key="1">
    <citation type="journal article" date="2007" name="Proc. Natl. Acad. Sci. U.S.A.">
        <title>The tiny eukaryote Ostreococcus provides genomic insights into the paradox of plankton speciation.</title>
        <authorList>
            <person name="Palenik B."/>
            <person name="Grimwood J."/>
            <person name="Aerts A."/>
            <person name="Rouze P."/>
            <person name="Salamov A."/>
            <person name="Putnam N."/>
            <person name="Dupont C."/>
            <person name="Jorgensen R."/>
            <person name="Derelle E."/>
            <person name="Rombauts S."/>
            <person name="Zhou K."/>
            <person name="Otillar R."/>
            <person name="Merchant S.S."/>
            <person name="Podell S."/>
            <person name="Gaasterland T."/>
            <person name="Napoli C."/>
            <person name="Gendler K."/>
            <person name="Manuell A."/>
            <person name="Tai V."/>
            <person name="Vallon O."/>
            <person name="Piganeau G."/>
            <person name="Jancek S."/>
            <person name="Heijde M."/>
            <person name="Jabbari K."/>
            <person name="Bowler C."/>
            <person name="Lohr M."/>
            <person name="Robbens S."/>
            <person name="Werner G."/>
            <person name="Dubchak I."/>
            <person name="Pazour G.J."/>
            <person name="Ren Q."/>
            <person name="Paulsen I."/>
            <person name="Delwiche C."/>
            <person name="Schmutz J."/>
            <person name="Rokhsar D."/>
            <person name="Van de Peer Y."/>
            <person name="Moreau H."/>
            <person name="Grigoriev I.V."/>
        </authorList>
    </citation>
    <scope>NUCLEOTIDE SEQUENCE [LARGE SCALE GENOMIC DNA]</scope>
    <source>
        <strain evidence="2 3">CCE9901</strain>
    </source>
</reference>
<evidence type="ECO:0000256" key="1">
    <source>
        <dbReference type="SAM" id="MobiDB-lite"/>
    </source>
</evidence>
<dbReference type="GeneID" id="5006511"/>
<proteinExistence type="predicted"/>
<name>A4SAL6_OSTLU</name>
<evidence type="ECO:0000313" key="2">
    <source>
        <dbReference type="EMBL" id="ABP00950.1"/>
    </source>
</evidence>
<feature type="region of interest" description="Disordered" evidence="1">
    <location>
        <begin position="134"/>
        <end position="153"/>
    </location>
</feature>
<evidence type="ECO:0000313" key="3">
    <source>
        <dbReference type="Proteomes" id="UP000001568"/>
    </source>
</evidence>
<sequence length="207" mass="22955">MSRRDGRRRRPRAREDVVTTLLRRREARARATRAGDDDDAGENDAFVDAAETWATDDGRGRREATTTRTSRSSASASSSSSSASSYASARAREDEDEDAKAWTSTRDARELGWGPRPSNEARERAARAKALAKRLLEGDEDEPTARGEIVGGEVARDVGSERLRSVLTIDSATSGGDSDPERLAKRRARRRAAKRRHERRLREGVFT</sequence>
<keyword evidence="3" id="KW-1185">Reference proteome</keyword>
<gene>
    <name evidence="2" type="ORF">OSTLU_25817</name>
</gene>
<feature type="compositionally biased region" description="Basic residues" evidence="1">
    <location>
        <begin position="184"/>
        <end position="199"/>
    </location>
</feature>
<feature type="compositionally biased region" description="Basic and acidic residues" evidence="1">
    <location>
        <begin position="56"/>
        <end position="65"/>
    </location>
</feature>
<dbReference type="Gramene" id="ABP00950">
    <property type="protein sequence ID" value="ABP00950"/>
    <property type="gene ID" value="OSTLU_25817"/>
</dbReference>
<dbReference type="AlphaFoldDB" id="A4SAL6"/>
<protein>
    <submittedName>
        <fullName evidence="2">Uncharacterized protein</fullName>
    </submittedName>
</protein>
<dbReference type="Proteomes" id="UP000001568">
    <property type="component" value="Chromosome 20"/>
</dbReference>
<dbReference type="EMBL" id="CP000600">
    <property type="protein sequence ID" value="ABP00950.1"/>
    <property type="molecule type" value="Genomic_DNA"/>
</dbReference>
<feature type="compositionally biased region" description="Basic residues" evidence="1">
    <location>
        <begin position="1"/>
        <end position="12"/>
    </location>
</feature>
<organism evidence="2 3">
    <name type="scientific">Ostreococcus lucimarinus (strain CCE9901)</name>
    <dbReference type="NCBI Taxonomy" id="436017"/>
    <lineage>
        <taxon>Eukaryota</taxon>
        <taxon>Viridiplantae</taxon>
        <taxon>Chlorophyta</taxon>
        <taxon>Mamiellophyceae</taxon>
        <taxon>Mamiellales</taxon>
        <taxon>Bathycoccaceae</taxon>
        <taxon>Ostreococcus</taxon>
    </lineage>
</organism>
<dbReference type="KEGG" id="olu:OSTLU_25817"/>